<dbReference type="InterPro" id="IPR008965">
    <property type="entry name" value="CBM2/CBM3_carb-bd_dom_sf"/>
</dbReference>
<dbReference type="InterPro" id="IPR009056">
    <property type="entry name" value="Cyt_c-like_dom"/>
</dbReference>
<proteinExistence type="predicted"/>
<dbReference type="PROSITE" id="PS51257">
    <property type="entry name" value="PROKAR_LIPOPROTEIN"/>
    <property type="match status" value="1"/>
</dbReference>
<protein>
    <recommendedName>
        <fullName evidence="6">Cytochrome c domain-containing protein</fullName>
    </recommendedName>
</protein>
<keyword evidence="5" id="KW-0732">Signal</keyword>
<accession>A0AAN1WE98</accession>
<dbReference type="SUPFAM" id="SSF49384">
    <property type="entry name" value="Carbohydrate-binding domain"/>
    <property type="match status" value="1"/>
</dbReference>
<evidence type="ECO:0000256" key="1">
    <source>
        <dbReference type="ARBA" id="ARBA00022723"/>
    </source>
</evidence>
<evidence type="ECO:0000259" key="6">
    <source>
        <dbReference type="PROSITE" id="PS51007"/>
    </source>
</evidence>
<feature type="signal peptide" evidence="5">
    <location>
        <begin position="1"/>
        <end position="31"/>
    </location>
</feature>
<dbReference type="GO" id="GO:0004553">
    <property type="term" value="F:hydrolase activity, hydrolyzing O-glycosyl compounds"/>
    <property type="evidence" value="ECO:0007669"/>
    <property type="project" value="InterPro"/>
</dbReference>
<name>A0AAN1WE98_9GAMM</name>
<sequence length="682" mass="68876">MTKQIIHQGVASHWRSLLLASASLVLSACVAEPTSPSSSSAQSSEPVSSSSQVAVSSSSESLSSEVASSESSSVVVVSSSSVESSSSAMSSSQVSSSVVSSSSMAMSSSSVADCEELDQARFDYGEAVYGGDCTFCHGGITEGATLGMAARAIEVASPPYGKTDDPSLANYILSAMSNHLDSCTNSDAECAEDVAYYLEVATNVRDVVDSCAVSSSSVSSSMPSVQSSSSASSEASEPVLIDCDVPSSGHNLYGSGFEVNKVVVTNTTGAALEKWTATLTFPANINQLYNKPQGELNTAISGAVVTVTGTNLAAGATASMNFGGNYGNGENSTDLPACVAEKFIPAPVVPLEPDQTGPLANGYCPLNSGLGVGSTSQHEIFVVTDDGGVAKIHEGKADFIGGVNNAIAVSAGSYSSDICYALTSGNVQCGKYQSTDAGSNVVLVEGLGKVIESVTTDIGANVCFLNDTGEAFCGSNGSNAAKVDFGGSGSYTYLNCGRSSRCCAIDTNDALVCNAAASLPANKPDGKVVSVAGTDMGFCAVFDTGRVYCWGEDGGTIGRGQGAPAEEFPVSGWTQVVLPGGATSTAGGQWHNCWLMADKTVYCAGESNDQAAGGGSGIPTQIKTTGGNSISDIVAINGAKDAACATNSVGELFCWAGAGGNGATAVKIDLGERKIRLPLDCQ</sequence>
<dbReference type="SUPFAM" id="SSF50985">
    <property type="entry name" value="RCC1/BLIP-II"/>
    <property type="match status" value="1"/>
</dbReference>
<organism evidence="7 8">
    <name type="scientific">Marinagarivorans cellulosilyticus</name>
    <dbReference type="NCBI Taxonomy" id="2721545"/>
    <lineage>
        <taxon>Bacteria</taxon>
        <taxon>Pseudomonadati</taxon>
        <taxon>Pseudomonadota</taxon>
        <taxon>Gammaproteobacteria</taxon>
        <taxon>Cellvibrionales</taxon>
        <taxon>Cellvibrionaceae</taxon>
        <taxon>Marinagarivorans</taxon>
    </lineage>
</organism>
<dbReference type="InterPro" id="IPR012291">
    <property type="entry name" value="CBM2_carb-bd_dom_sf"/>
</dbReference>
<evidence type="ECO:0000313" key="8">
    <source>
        <dbReference type="Proteomes" id="UP001320119"/>
    </source>
</evidence>
<keyword evidence="1 3" id="KW-0479">Metal-binding</keyword>
<keyword evidence="8" id="KW-1185">Reference proteome</keyword>
<evidence type="ECO:0000256" key="3">
    <source>
        <dbReference type="PROSITE-ProRule" id="PRU00433"/>
    </source>
</evidence>
<feature type="chain" id="PRO_5043013799" description="Cytochrome c domain-containing protein" evidence="5">
    <location>
        <begin position="32"/>
        <end position="682"/>
    </location>
</feature>
<dbReference type="PROSITE" id="PS51007">
    <property type="entry name" value="CYTC"/>
    <property type="match status" value="1"/>
</dbReference>
<dbReference type="GO" id="GO:0009055">
    <property type="term" value="F:electron transfer activity"/>
    <property type="evidence" value="ECO:0007669"/>
    <property type="project" value="InterPro"/>
</dbReference>
<dbReference type="Gene3D" id="2.130.10.30">
    <property type="entry name" value="Regulator of chromosome condensation 1/beta-lactamase-inhibitor protein II"/>
    <property type="match status" value="1"/>
</dbReference>
<keyword evidence="3" id="KW-0349">Heme</keyword>
<evidence type="ECO:0000256" key="5">
    <source>
        <dbReference type="SAM" id="SignalP"/>
    </source>
</evidence>
<dbReference type="GO" id="GO:0020037">
    <property type="term" value="F:heme binding"/>
    <property type="evidence" value="ECO:0007669"/>
    <property type="project" value="InterPro"/>
</dbReference>
<feature type="region of interest" description="Disordered" evidence="4">
    <location>
        <begin position="35"/>
        <end position="55"/>
    </location>
</feature>
<evidence type="ECO:0000256" key="4">
    <source>
        <dbReference type="SAM" id="MobiDB-lite"/>
    </source>
</evidence>
<keyword evidence="2 3" id="KW-0408">Iron</keyword>
<dbReference type="RefSeq" id="WP_236985510.1">
    <property type="nucleotide sequence ID" value="NZ_AP023086.1"/>
</dbReference>
<dbReference type="GO" id="GO:0030247">
    <property type="term" value="F:polysaccharide binding"/>
    <property type="evidence" value="ECO:0007669"/>
    <property type="project" value="InterPro"/>
</dbReference>
<dbReference type="Proteomes" id="UP001320119">
    <property type="component" value="Chromosome"/>
</dbReference>
<dbReference type="KEGG" id="marq:MARGE09_P0198"/>
<evidence type="ECO:0000256" key="2">
    <source>
        <dbReference type="ARBA" id="ARBA00023004"/>
    </source>
</evidence>
<dbReference type="EMBL" id="AP023086">
    <property type="protein sequence ID" value="BCD95999.1"/>
    <property type="molecule type" value="Genomic_DNA"/>
</dbReference>
<dbReference type="GO" id="GO:0046872">
    <property type="term" value="F:metal ion binding"/>
    <property type="evidence" value="ECO:0007669"/>
    <property type="project" value="UniProtKB-KW"/>
</dbReference>
<evidence type="ECO:0000313" key="7">
    <source>
        <dbReference type="EMBL" id="BCD95999.1"/>
    </source>
</evidence>
<dbReference type="InterPro" id="IPR009091">
    <property type="entry name" value="RCC1/BLIP-II"/>
</dbReference>
<dbReference type="AlphaFoldDB" id="A0AAN1WE98"/>
<dbReference type="Gene3D" id="2.60.40.290">
    <property type="match status" value="1"/>
</dbReference>
<reference evidence="7 8" key="1">
    <citation type="journal article" date="2022" name="IScience">
        <title>An ultrasensitive nanofiber-based assay for enzymatic hydrolysis and deep-sea microbial degradation of cellulose.</title>
        <authorList>
            <person name="Tsudome M."/>
            <person name="Tachioka M."/>
            <person name="Miyazaki M."/>
            <person name="Uchimura K."/>
            <person name="Tsuda M."/>
            <person name="Takaki Y."/>
            <person name="Deguchi S."/>
        </authorList>
    </citation>
    <scope>NUCLEOTIDE SEQUENCE [LARGE SCALE GENOMIC DNA]</scope>
    <source>
        <strain evidence="7 8">GE09</strain>
    </source>
</reference>
<gene>
    <name evidence="7" type="ORF">MARGE09_P0198</name>
</gene>
<feature type="domain" description="Cytochrome c" evidence="6">
    <location>
        <begin position="120"/>
        <end position="202"/>
    </location>
</feature>